<keyword evidence="3" id="KW-0067">ATP-binding</keyword>
<dbReference type="InterPro" id="IPR043129">
    <property type="entry name" value="ATPase_NBD"/>
</dbReference>
<keyword evidence="2" id="KW-0547">Nucleotide-binding</keyword>
<dbReference type="EMBL" id="JARJLG010000073">
    <property type="protein sequence ID" value="KAJ7752780.1"/>
    <property type="molecule type" value="Genomic_DNA"/>
</dbReference>
<dbReference type="GO" id="GO:0140662">
    <property type="term" value="F:ATP-dependent protein folding chaperone"/>
    <property type="evidence" value="ECO:0007669"/>
    <property type="project" value="InterPro"/>
</dbReference>
<dbReference type="AlphaFoldDB" id="A0AAD7NAN9"/>
<dbReference type="FunFam" id="3.30.30.30:FF:000001">
    <property type="entry name" value="heat shock 70 kDa protein-like"/>
    <property type="match status" value="1"/>
</dbReference>
<feature type="non-terminal residue" evidence="4">
    <location>
        <position position="110"/>
    </location>
</feature>
<evidence type="ECO:0000256" key="2">
    <source>
        <dbReference type="ARBA" id="ARBA00022741"/>
    </source>
</evidence>
<accession>A0AAD7NAN9</accession>
<dbReference type="Proteomes" id="UP001215280">
    <property type="component" value="Unassembled WGS sequence"/>
</dbReference>
<reference evidence="4" key="1">
    <citation type="submission" date="2023-03" db="EMBL/GenBank/DDBJ databases">
        <title>Massive genome expansion in bonnet fungi (Mycena s.s.) driven by repeated elements and novel gene families across ecological guilds.</title>
        <authorList>
            <consortium name="Lawrence Berkeley National Laboratory"/>
            <person name="Harder C.B."/>
            <person name="Miyauchi S."/>
            <person name="Viragh M."/>
            <person name="Kuo A."/>
            <person name="Thoen E."/>
            <person name="Andreopoulos B."/>
            <person name="Lu D."/>
            <person name="Skrede I."/>
            <person name="Drula E."/>
            <person name="Henrissat B."/>
            <person name="Morin E."/>
            <person name="Kohler A."/>
            <person name="Barry K."/>
            <person name="LaButti K."/>
            <person name="Morin E."/>
            <person name="Salamov A."/>
            <person name="Lipzen A."/>
            <person name="Mereny Z."/>
            <person name="Hegedus B."/>
            <person name="Baldrian P."/>
            <person name="Stursova M."/>
            <person name="Weitz H."/>
            <person name="Taylor A."/>
            <person name="Grigoriev I.V."/>
            <person name="Nagy L.G."/>
            <person name="Martin F."/>
            <person name="Kauserud H."/>
        </authorList>
    </citation>
    <scope>NUCLEOTIDE SEQUENCE</scope>
    <source>
        <strain evidence="4">CBHHK188m</strain>
    </source>
</reference>
<dbReference type="InterPro" id="IPR013126">
    <property type="entry name" value="Hsp_70_fam"/>
</dbReference>
<feature type="non-terminal residue" evidence="4">
    <location>
        <position position="1"/>
    </location>
</feature>
<organism evidence="4 5">
    <name type="scientific">Mycena maculata</name>
    <dbReference type="NCBI Taxonomy" id="230809"/>
    <lineage>
        <taxon>Eukaryota</taxon>
        <taxon>Fungi</taxon>
        <taxon>Dikarya</taxon>
        <taxon>Basidiomycota</taxon>
        <taxon>Agaricomycotina</taxon>
        <taxon>Agaricomycetes</taxon>
        <taxon>Agaricomycetidae</taxon>
        <taxon>Agaricales</taxon>
        <taxon>Marasmiineae</taxon>
        <taxon>Mycenaceae</taxon>
        <taxon>Mycena</taxon>
    </lineage>
</organism>
<dbReference type="Gene3D" id="3.30.420.40">
    <property type="match status" value="1"/>
</dbReference>
<name>A0AAD7NAN9_9AGAR</name>
<proteinExistence type="inferred from homology"/>
<sequence length="110" mass="12069">SVFDAKRLIGRKFNDSEMQADMKHFPFTVSKGGIRVKYRGKDLILVLLNMKETAKSYLGTTMNNTIVTIPAYFNDSQGQATKDAGTISGMNTLCILNKPTGAAITYGLDK</sequence>
<evidence type="ECO:0000313" key="5">
    <source>
        <dbReference type="Proteomes" id="UP001215280"/>
    </source>
</evidence>
<comment type="caution">
    <text evidence="4">The sequence shown here is derived from an EMBL/GenBank/DDBJ whole genome shotgun (WGS) entry which is preliminary data.</text>
</comment>
<gene>
    <name evidence="4" type="ORF">DFH07DRAFT_712082</name>
</gene>
<protein>
    <submittedName>
        <fullName evidence="4">Heat shock protein 70 family</fullName>
    </submittedName>
</protein>
<keyword evidence="4" id="KW-0346">Stress response</keyword>
<evidence type="ECO:0000256" key="3">
    <source>
        <dbReference type="ARBA" id="ARBA00022840"/>
    </source>
</evidence>
<dbReference type="FunFam" id="3.30.420.40:FF:000028">
    <property type="entry name" value="heat shock 70 kDa protein-like"/>
    <property type="match status" value="1"/>
</dbReference>
<dbReference type="PANTHER" id="PTHR19375">
    <property type="entry name" value="HEAT SHOCK PROTEIN 70KDA"/>
    <property type="match status" value="1"/>
</dbReference>
<evidence type="ECO:0000313" key="4">
    <source>
        <dbReference type="EMBL" id="KAJ7752780.1"/>
    </source>
</evidence>
<dbReference type="GO" id="GO:0005524">
    <property type="term" value="F:ATP binding"/>
    <property type="evidence" value="ECO:0007669"/>
    <property type="project" value="UniProtKB-KW"/>
</dbReference>
<dbReference type="Pfam" id="PF00012">
    <property type="entry name" value="HSP70"/>
    <property type="match status" value="1"/>
</dbReference>
<keyword evidence="5" id="KW-1185">Reference proteome</keyword>
<evidence type="ECO:0000256" key="1">
    <source>
        <dbReference type="ARBA" id="ARBA00007381"/>
    </source>
</evidence>
<dbReference type="SUPFAM" id="SSF53067">
    <property type="entry name" value="Actin-like ATPase domain"/>
    <property type="match status" value="1"/>
</dbReference>
<comment type="similarity">
    <text evidence="1">Belongs to the heat shock protein 70 family.</text>
</comment>